<feature type="transmembrane region" description="Helical" evidence="10">
    <location>
        <begin position="353"/>
        <end position="374"/>
    </location>
</feature>
<organism evidence="11 12">
    <name type="scientific">Leersia perrieri</name>
    <dbReference type="NCBI Taxonomy" id="77586"/>
    <lineage>
        <taxon>Eukaryota</taxon>
        <taxon>Viridiplantae</taxon>
        <taxon>Streptophyta</taxon>
        <taxon>Embryophyta</taxon>
        <taxon>Tracheophyta</taxon>
        <taxon>Spermatophyta</taxon>
        <taxon>Magnoliopsida</taxon>
        <taxon>Liliopsida</taxon>
        <taxon>Poales</taxon>
        <taxon>Poaceae</taxon>
        <taxon>BOP clade</taxon>
        <taxon>Oryzoideae</taxon>
        <taxon>Oryzeae</taxon>
        <taxon>Oryzinae</taxon>
        <taxon>Leersia</taxon>
    </lineage>
</organism>
<keyword evidence="4 10" id="KW-0812">Transmembrane</keyword>
<feature type="transmembrane region" description="Helical" evidence="10">
    <location>
        <begin position="586"/>
        <end position="603"/>
    </location>
</feature>
<protein>
    <recommendedName>
        <fullName evidence="13">Oligopeptide transporter</fullName>
    </recommendedName>
</protein>
<reference evidence="12" key="2">
    <citation type="submission" date="2013-12" db="EMBL/GenBank/DDBJ databases">
        <authorList>
            <person name="Yu Y."/>
            <person name="Lee S."/>
            <person name="de Baynast K."/>
            <person name="Wissotski M."/>
            <person name="Liu L."/>
            <person name="Talag J."/>
            <person name="Goicoechea J."/>
            <person name="Angelova A."/>
            <person name="Jetty R."/>
            <person name="Kudrna D."/>
            <person name="Golser W."/>
            <person name="Rivera L."/>
            <person name="Zhang J."/>
            <person name="Wing R."/>
        </authorList>
    </citation>
    <scope>NUCLEOTIDE SEQUENCE</scope>
</reference>
<feature type="transmembrane region" description="Helical" evidence="10">
    <location>
        <begin position="1153"/>
        <end position="1175"/>
    </location>
</feature>
<evidence type="ECO:0000256" key="10">
    <source>
        <dbReference type="SAM" id="Phobius"/>
    </source>
</evidence>
<dbReference type="Proteomes" id="UP000032180">
    <property type="component" value="Chromosome 6"/>
</dbReference>
<evidence type="ECO:0000256" key="9">
    <source>
        <dbReference type="SAM" id="MobiDB-lite"/>
    </source>
</evidence>
<feature type="transmembrane region" description="Helical" evidence="10">
    <location>
        <begin position="780"/>
        <end position="806"/>
    </location>
</feature>
<evidence type="ECO:0000256" key="4">
    <source>
        <dbReference type="ARBA" id="ARBA00022692"/>
    </source>
</evidence>
<feature type="region of interest" description="Disordered" evidence="9">
    <location>
        <begin position="1"/>
        <end position="48"/>
    </location>
</feature>
<dbReference type="InterPro" id="IPR004648">
    <property type="entry name" value="Oligpept_transpt"/>
</dbReference>
<feature type="transmembrane region" description="Helical" evidence="10">
    <location>
        <begin position="292"/>
        <end position="310"/>
    </location>
</feature>
<feature type="transmembrane region" description="Helical" evidence="10">
    <location>
        <begin position="1068"/>
        <end position="1091"/>
    </location>
</feature>
<feature type="transmembrane region" description="Helical" evidence="10">
    <location>
        <begin position="106"/>
        <end position="127"/>
    </location>
</feature>
<evidence type="ECO:0008006" key="13">
    <source>
        <dbReference type="Google" id="ProtNLM"/>
    </source>
</evidence>
<comment type="similarity">
    <text evidence="2">Belongs to the oligopeptide OPT transporter (TC 2.A.67.1) family.</text>
</comment>
<evidence type="ECO:0000256" key="5">
    <source>
        <dbReference type="ARBA" id="ARBA00022856"/>
    </source>
</evidence>
<feature type="transmembrane region" description="Helical" evidence="10">
    <location>
        <begin position="615"/>
        <end position="636"/>
    </location>
</feature>
<dbReference type="EnsemblPlants" id="LPERR06G01290.1">
    <property type="protein sequence ID" value="LPERR06G01290.1"/>
    <property type="gene ID" value="LPERR06G01290"/>
</dbReference>
<feature type="compositionally biased region" description="Basic and acidic residues" evidence="9">
    <location>
        <begin position="11"/>
        <end position="26"/>
    </location>
</feature>
<feature type="transmembrane region" description="Helical" evidence="10">
    <location>
        <begin position="980"/>
        <end position="1007"/>
    </location>
</feature>
<comment type="subcellular location">
    <subcellularLocation>
        <location evidence="1">Membrane</location>
        <topology evidence="1">Multi-pass membrane protein</topology>
    </subcellularLocation>
</comment>
<feature type="transmembrane region" description="Helical" evidence="10">
    <location>
        <begin position="537"/>
        <end position="556"/>
    </location>
</feature>
<dbReference type="Pfam" id="PF03169">
    <property type="entry name" value="OPT"/>
    <property type="match status" value="4"/>
</dbReference>
<feature type="compositionally biased region" description="Polar residues" evidence="9">
    <location>
        <begin position="1"/>
        <end position="10"/>
    </location>
</feature>
<keyword evidence="7 10" id="KW-1133">Transmembrane helix</keyword>
<feature type="transmembrane region" description="Helical" evidence="10">
    <location>
        <begin position="1274"/>
        <end position="1291"/>
    </location>
</feature>
<accession>A0A0D9WL83</accession>
<feature type="transmembrane region" description="Helical" evidence="10">
    <location>
        <begin position="147"/>
        <end position="167"/>
    </location>
</feature>
<feature type="transmembrane region" description="Helical" evidence="10">
    <location>
        <begin position="812"/>
        <end position="833"/>
    </location>
</feature>
<feature type="transmembrane region" description="Helical" evidence="10">
    <location>
        <begin position="1041"/>
        <end position="1062"/>
    </location>
</feature>
<proteinExistence type="inferred from homology"/>
<feature type="transmembrane region" description="Helical" evidence="10">
    <location>
        <begin position="910"/>
        <end position="934"/>
    </location>
</feature>
<evidence type="ECO:0000256" key="6">
    <source>
        <dbReference type="ARBA" id="ARBA00022927"/>
    </source>
</evidence>
<evidence type="ECO:0000256" key="2">
    <source>
        <dbReference type="ARBA" id="ARBA00005484"/>
    </source>
</evidence>
<evidence type="ECO:0000256" key="3">
    <source>
        <dbReference type="ARBA" id="ARBA00022448"/>
    </source>
</evidence>
<dbReference type="InterPro" id="IPR004813">
    <property type="entry name" value="OPT"/>
</dbReference>
<feature type="transmembrane region" description="Helical" evidence="10">
    <location>
        <begin position="707"/>
        <end position="727"/>
    </location>
</feature>
<sequence>MNSHQQANEQQVREEEKDELLHHGDRITSPLLRPSTSGSGSWPEFGEENSPVEQVALTVPVGDSPETPVVTFRMWVLGIVSCAVLSFLNQFFWYRKEPLTITAISAQIAVVPLGRVMAAALPERVFFRGRRWEFTLNPGPFNVKEHVLITIFANSGAGTVYAIHLVTAVRVFYGKNISFFICLLVVLTTQLGSGLRGLGIGAIGLDWSTVSSYLGSPLASPWFATVNVAVGFFIIMYIITPIAYWFNIYKARNFPIFSDGLFTSTGQNYNVSSIVDSHFHFDTKAYEKNGPLYLSTSLLVTYGVGFAALAATIVHAFLFHGSEIWLLSKSAFQEKRMDVHTKLMRRYKQVLEGWFICILAANITMTIFACEYYSEDLQLPWWGVLLACTIAFFFTLPIGIIKATTNQTPGLNLITEYIIGYLYPGRPVANMCFKVYGYISMKQALAFLEDFKLGHYMKIPPRTMFMAQVVGTSIAALVHIGTSWWLMETIPNICNTELLHSDSPWTCPSDHVFYDASVTWGLISPRRIFGDLGTYSALQWFFLGGAIAPLLVWIAHKAFPGQNWILLIKTPILIGATFQMPPATAVNYTTWILVGFLSGYVVYRYRRDWWERHNYLLSGALDAGLAFMAVLIYLCLGLENISLNWWGNDLDGCPLASCPTAKVRPSTSSSHGGSPELDSPENSPIEQVALTVPIGDDPTTPVLTFRMWVLGIVSCAVLSFLNQFFWYRKEPLTITAISAQIAVVPLGRLMAAALPERVFFSGQSWEFTLNPGPFNVKEHVLITIFANSGAGTVYAIHVITAVRVFYGKHISFFVSLLVVLTTQVLGFGWAGIFRRYLVEPAAMWWPSNLVQSMKEAGIAWGLQENETIETNKRKKCNQLGSGLSGLGIGAIGLDWSTVSSYLGSPLASPWFATANVAAGFFFIMYIITPIAYWFNFYKAQNFPIFSDGLFTSTGQKYNISSIVDSHFHFDTQAYEKNGPLYLSTFFAVTYGVGFASLTATIVHVLLFHGSEIWQLSKSAFQEKRMDIHTKLMRRYKQVPEWWFVCILIANIAITIFACEYYIEQLQLPWWGVLLACALAFFFTLPIGIITATTNQTPGLNIITEYIMGYLYPGRPVANMCFKVYGYISMSQALTFLQDFKLGHYMKIPPRTMFMAQVVGTLIAAFVYIGTAWWLMDTIPNICNTELLPSDSPWTCPGDHVFYDASVIWGLISPRRIFGDLGTYSAVNWFFLGGAIAPVLVWFAHKSFPNQNWILLINMPVLIGATGQMPPATAVNYTTWILVGFLSGYVVYRYRRDWWERHNYLLSGALDAGLAFMAVLIYLCLGLENISLNWWGNDLDGCPLASCPTAKGVIVEGCPFYT</sequence>
<evidence type="ECO:0000256" key="8">
    <source>
        <dbReference type="ARBA" id="ARBA00023136"/>
    </source>
</evidence>
<reference evidence="11" key="3">
    <citation type="submission" date="2015-04" db="UniProtKB">
        <authorList>
            <consortium name="EnsemblPlants"/>
        </authorList>
    </citation>
    <scope>IDENTIFICATION</scope>
</reference>
<dbReference type="eggNOG" id="KOG2262">
    <property type="taxonomic scope" value="Eukaryota"/>
</dbReference>
<feature type="transmembrane region" description="Helical" evidence="10">
    <location>
        <begin position="380"/>
        <end position="401"/>
    </location>
</feature>
<keyword evidence="8 10" id="KW-0472">Membrane</keyword>
<dbReference type="NCBIfam" id="TIGR00728">
    <property type="entry name" value="OPT_sfam"/>
    <property type="match status" value="4"/>
</dbReference>
<dbReference type="Gramene" id="LPERR06G01290.1">
    <property type="protein sequence ID" value="LPERR06G01290.1"/>
    <property type="gene ID" value="LPERR06G01290"/>
</dbReference>
<feature type="transmembrane region" description="Helical" evidence="10">
    <location>
        <begin position="465"/>
        <end position="487"/>
    </location>
</feature>
<feature type="transmembrane region" description="Helical" evidence="10">
    <location>
        <begin position="74"/>
        <end position="94"/>
    </location>
</feature>
<dbReference type="GO" id="GO:0016020">
    <property type="term" value="C:membrane"/>
    <property type="evidence" value="ECO:0007669"/>
    <property type="project" value="UniProtKB-SubCell"/>
</dbReference>
<evidence type="ECO:0000313" key="12">
    <source>
        <dbReference type="Proteomes" id="UP000032180"/>
    </source>
</evidence>
<dbReference type="PANTHER" id="PTHR22601">
    <property type="entry name" value="ISP4 LIKE PROTEIN"/>
    <property type="match status" value="1"/>
</dbReference>
<name>A0A0D9WL83_9ORYZ</name>
<dbReference type="GO" id="GO:0015031">
    <property type="term" value="P:protein transport"/>
    <property type="evidence" value="ECO:0007669"/>
    <property type="project" value="UniProtKB-KW"/>
</dbReference>
<evidence type="ECO:0000313" key="11">
    <source>
        <dbReference type="EnsemblPlants" id="LPERR06G01290.1"/>
    </source>
</evidence>
<evidence type="ECO:0000256" key="1">
    <source>
        <dbReference type="ARBA" id="ARBA00004141"/>
    </source>
</evidence>
<dbReference type="HOGENOM" id="CLU_005865_0_0_1"/>
<keyword evidence="5" id="KW-0571">Peptide transport</keyword>
<feature type="transmembrane region" description="Helical" evidence="10">
    <location>
        <begin position="1225"/>
        <end position="1244"/>
    </location>
</feature>
<keyword evidence="3" id="KW-0813">Transport</keyword>
<feature type="transmembrane region" description="Helical" evidence="10">
    <location>
        <begin position="222"/>
        <end position="246"/>
    </location>
</feature>
<keyword evidence="12" id="KW-1185">Reference proteome</keyword>
<feature type="transmembrane region" description="Helical" evidence="10">
    <location>
        <begin position="1303"/>
        <end position="1322"/>
    </location>
</feature>
<evidence type="ECO:0000256" key="7">
    <source>
        <dbReference type="ARBA" id="ARBA00022989"/>
    </source>
</evidence>
<keyword evidence="6" id="KW-0653">Protein transport</keyword>
<feature type="transmembrane region" description="Helical" evidence="10">
    <location>
        <begin position="179"/>
        <end position="202"/>
    </location>
</feature>
<dbReference type="GO" id="GO:0035673">
    <property type="term" value="F:oligopeptide transmembrane transporter activity"/>
    <property type="evidence" value="ECO:0007669"/>
    <property type="project" value="InterPro"/>
</dbReference>
<reference evidence="11 12" key="1">
    <citation type="submission" date="2012-08" db="EMBL/GenBank/DDBJ databases">
        <title>Oryza genome evolution.</title>
        <authorList>
            <person name="Wing R.A."/>
        </authorList>
    </citation>
    <scope>NUCLEOTIDE SEQUENCE</scope>
</reference>